<feature type="non-terminal residue" evidence="1">
    <location>
        <position position="1"/>
    </location>
</feature>
<reference evidence="1" key="1">
    <citation type="submission" date="2022-07" db="EMBL/GenBank/DDBJ databases">
        <title>Phylogenomic reconstructions and comparative analyses of Kickxellomycotina fungi.</title>
        <authorList>
            <person name="Reynolds N.K."/>
            <person name="Stajich J.E."/>
            <person name="Barry K."/>
            <person name="Grigoriev I.V."/>
            <person name="Crous P."/>
            <person name="Smith M.E."/>
        </authorList>
    </citation>
    <scope>NUCLEOTIDE SEQUENCE</scope>
    <source>
        <strain evidence="1">CBS 190363</strain>
    </source>
</reference>
<keyword evidence="1" id="KW-0547">Nucleotide-binding</keyword>
<keyword evidence="1" id="KW-0378">Hydrolase</keyword>
<dbReference type="EMBL" id="JANBVB010001053">
    <property type="protein sequence ID" value="KAJ2891236.1"/>
    <property type="molecule type" value="Genomic_DNA"/>
</dbReference>
<organism evidence="1 2">
    <name type="scientific">Coemansia aciculifera</name>
    <dbReference type="NCBI Taxonomy" id="417176"/>
    <lineage>
        <taxon>Eukaryota</taxon>
        <taxon>Fungi</taxon>
        <taxon>Fungi incertae sedis</taxon>
        <taxon>Zoopagomycota</taxon>
        <taxon>Kickxellomycotina</taxon>
        <taxon>Kickxellomycetes</taxon>
        <taxon>Kickxellales</taxon>
        <taxon>Kickxellaceae</taxon>
        <taxon>Coemansia</taxon>
    </lineage>
</organism>
<keyword evidence="1" id="KW-0067">ATP-binding</keyword>
<dbReference type="EC" id="3.6.4.13" evidence="1"/>
<protein>
    <submittedName>
        <fullName evidence="1">RNA helicase</fullName>
        <ecNumber evidence="1">3.6.4.13</ecNumber>
    </submittedName>
</protein>
<accession>A0ACC1LZV2</accession>
<keyword evidence="2" id="KW-1185">Reference proteome</keyword>
<name>A0ACC1LZV2_9FUNG</name>
<keyword evidence="1" id="KW-0347">Helicase</keyword>
<gene>
    <name evidence="1" type="primary">SUV3</name>
    <name evidence="1" type="ORF">IWW38_003712</name>
</gene>
<proteinExistence type="predicted"/>
<evidence type="ECO:0000313" key="1">
    <source>
        <dbReference type="EMBL" id="KAJ2891236.1"/>
    </source>
</evidence>
<sequence length="724" mass="80826">SSKPAQKSKAKRDAAPASRFEGHYFEEELFDQTKLATQPLTLNKPKQNSKSATATPPAHAPALPEVPLDSDIDEKYARTVRAKRLEWFLTDEGVFHRCACFGISRQEFETWSAKFANAASHNKIKRLEPANLIPLLARDGMDEFDNFIVNQFFAYLAAEAPGVVKNTKFLREITDLRYPNEWGSGARTMQRRIIMHVGPTNSGKTHSALQRLQSAKSGIYCSPLRLLAYEVYNRLTTAGIPCALITGEDRRLPDFEKIGIEPTGYLITGQAVSGIMSCTVEMASNNPYHVAVIDEIQMIADRSRGWAWTNALLSLRANEIHLCGEPSAVPLVKRLCASLDEEVEVHEYSRLGKLEVSPDSLEGKWSNVQKGDCVVAFSRKDIFIIKDTIEEATGLRCAVIYGGLPPEARVEQARLFNDPDSGYDVLVASDAVGMGINLTINRVVFTTLSKWDGSVVRPISVSQTRQIGGRAGRYNSGVDGGKVTTLVASDIKNLDKVMGFQPHSLRAAGLKPPAETIEVFSRQFPNTPFSQLWSMFRDIANVGDDYFLCNFRDQEAIAEAIGHLRLSVKDMYQFIYAPVNCRDEIVKQCLVECATAVARNMECRVTKVIRLPLNTPVTRRQLMTFEHWHRAITMYLWLTFHFPETFTQYEEALMLKSQCEEIIKTGLSAYNSKERASRSLGLPDAKSSSDSESAEVDSTLENKYAMGLEHKARALEKLRKSAGI</sequence>
<dbReference type="Proteomes" id="UP001139981">
    <property type="component" value="Unassembled WGS sequence"/>
</dbReference>
<comment type="caution">
    <text evidence="1">The sequence shown here is derived from an EMBL/GenBank/DDBJ whole genome shotgun (WGS) entry which is preliminary data.</text>
</comment>
<evidence type="ECO:0000313" key="2">
    <source>
        <dbReference type="Proteomes" id="UP001139981"/>
    </source>
</evidence>